<dbReference type="GO" id="GO:0005615">
    <property type="term" value="C:extracellular space"/>
    <property type="evidence" value="ECO:0007669"/>
    <property type="project" value="InterPro"/>
</dbReference>
<dbReference type="PANTHER" id="PTHR11461:SF211">
    <property type="entry name" value="GH10112P-RELATED"/>
    <property type="match status" value="1"/>
</dbReference>
<comment type="caution">
    <text evidence="2">The sequence shown here is derived from an EMBL/GenBank/DDBJ whole genome shotgun (WGS) entry which is preliminary data.</text>
</comment>
<dbReference type="Gene3D" id="3.30.497.10">
    <property type="entry name" value="Antithrombin, subunit I, domain 2"/>
    <property type="match status" value="1"/>
</dbReference>
<protein>
    <submittedName>
        <fullName evidence="2">Proteinase inhibitor I4 serpin</fullName>
    </submittedName>
</protein>
<feature type="non-terminal residue" evidence="2">
    <location>
        <position position="126"/>
    </location>
</feature>
<sequence>MTANGANGQTKDEMEKVLGSGMPLNELNKYLSSFSGSLTSGENFKLKNANSIWFRDEENRLTVEKDFLQKNADYFGAAIYKRAFDNATCKEINNWVSDNTDGMIDKILDNIPDEAIMYLINAVSFD</sequence>
<proteinExistence type="predicted"/>
<dbReference type="GO" id="GO:0004867">
    <property type="term" value="F:serine-type endopeptidase inhibitor activity"/>
    <property type="evidence" value="ECO:0007669"/>
    <property type="project" value="InterPro"/>
</dbReference>
<dbReference type="PANTHER" id="PTHR11461">
    <property type="entry name" value="SERINE PROTEASE INHIBITOR, SERPIN"/>
    <property type="match status" value="1"/>
</dbReference>
<evidence type="ECO:0000259" key="1">
    <source>
        <dbReference type="Pfam" id="PF00079"/>
    </source>
</evidence>
<organism evidence="2">
    <name type="scientific">human gut metagenome</name>
    <dbReference type="NCBI Taxonomy" id="408170"/>
    <lineage>
        <taxon>unclassified sequences</taxon>
        <taxon>metagenomes</taxon>
        <taxon>organismal metagenomes</taxon>
    </lineage>
</organism>
<reference evidence="2" key="1">
    <citation type="journal article" date="2013" name="Environ. Microbiol.">
        <title>Microbiota from the distal guts of lean and obese adolescents exhibit partial functional redundancy besides clear differences in community structure.</title>
        <authorList>
            <person name="Ferrer M."/>
            <person name="Ruiz A."/>
            <person name="Lanza F."/>
            <person name="Haange S.B."/>
            <person name="Oberbach A."/>
            <person name="Till H."/>
            <person name="Bargiela R."/>
            <person name="Campoy C."/>
            <person name="Segura M.T."/>
            <person name="Richter M."/>
            <person name="von Bergen M."/>
            <person name="Seifert J."/>
            <person name="Suarez A."/>
        </authorList>
    </citation>
    <scope>NUCLEOTIDE SEQUENCE</scope>
</reference>
<dbReference type="InterPro" id="IPR000215">
    <property type="entry name" value="Serpin_fam"/>
</dbReference>
<dbReference type="InterPro" id="IPR023796">
    <property type="entry name" value="Serpin_dom"/>
</dbReference>
<dbReference type="AlphaFoldDB" id="K1UQZ2"/>
<accession>K1UQZ2</accession>
<dbReference type="SUPFAM" id="SSF56574">
    <property type="entry name" value="Serpins"/>
    <property type="match status" value="1"/>
</dbReference>
<dbReference type="InterPro" id="IPR042178">
    <property type="entry name" value="Serpin_sf_1"/>
</dbReference>
<evidence type="ECO:0000313" key="2">
    <source>
        <dbReference type="EMBL" id="EKC80630.1"/>
    </source>
</evidence>
<feature type="domain" description="Serpin" evidence="1">
    <location>
        <begin position="1"/>
        <end position="125"/>
    </location>
</feature>
<gene>
    <name evidence="2" type="ORF">LEA_01180</name>
</gene>
<dbReference type="Pfam" id="PF00079">
    <property type="entry name" value="Serpin"/>
    <property type="match status" value="1"/>
</dbReference>
<name>K1UQZ2_9ZZZZ</name>
<dbReference type="EMBL" id="AJWY01000825">
    <property type="protein sequence ID" value="EKC80630.1"/>
    <property type="molecule type" value="Genomic_DNA"/>
</dbReference>
<dbReference type="InterPro" id="IPR036186">
    <property type="entry name" value="Serpin_sf"/>
</dbReference>